<reference evidence="6 7" key="1">
    <citation type="submission" date="2018-12" db="EMBL/GenBank/DDBJ databases">
        <title>The genome sequences of Variovorax guangxiensis DSM 27352.</title>
        <authorList>
            <person name="Gao J."/>
            <person name="Sun J."/>
        </authorList>
    </citation>
    <scope>NUCLEOTIDE SEQUENCE [LARGE SCALE GENOMIC DNA]</scope>
    <source>
        <strain evidence="6 7">DSM 27352</strain>
    </source>
</reference>
<dbReference type="InterPro" id="IPR045351">
    <property type="entry name" value="DUF6531"/>
</dbReference>
<feature type="region of interest" description="Disordered" evidence="2">
    <location>
        <begin position="1313"/>
        <end position="1332"/>
    </location>
</feature>
<feature type="chain" id="PRO_5018752736" evidence="3">
    <location>
        <begin position="39"/>
        <end position="1558"/>
    </location>
</feature>
<name>A0A3S0Z8D4_9BURK</name>
<dbReference type="Proteomes" id="UP000281118">
    <property type="component" value="Unassembled WGS sequence"/>
</dbReference>
<feature type="domain" description="Teneurin-like YD-shell" evidence="5">
    <location>
        <begin position="344"/>
        <end position="453"/>
    </location>
</feature>
<feature type="compositionally biased region" description="Polar residues" evidence="2">
    <location>
        <begin position="1313"/>
        <end position="1328"/>
    </location>
</feature>
<dbReference type="InterPro" id="IPR050708">
    <property type="entry name" value="T6SS_VgrG/RHS"/>
</dbReference>
<organism evidence="6 7">
    <name type="scientific">Variovorax guangxiensis</name>
    <dbReference type="NCBI Taxonomy" id="1775474"/>
    <lineage>
        <taxon>Bacteria</taxon>
        <taxon>Pseudomonadati</taxon>
        <taxon>Pseudomonadota</taxon>
        <taxon>Betaproteobacteria</taxon>
        <taxon>Burkholderiales</taxon>
        <taxon>Comamonadaceae</taxon>
        <taxon>Variovorax</taxon>
    </lineage>
</organism>
<dbReference type="NCBIfam" id="TIGR03696">
    <property type="entry name" value="Rhs_assc_core"/>
    <property type="match status" value="1"/>
</dbReference>
<keyword evidence="3" id="KW-0732">Signal</keyword>
<feature type="region of interest" description="Disordered" evidence="2">
    <location>
        <begin position="483"/>
        <end position="502"/>
    </location>
</feature>
<proteinExistence type="predicted"/>
<keyword evidence="1" id="KW-0677">Repeat</keyword>
<accession>A0A3S0Z8D4</accession>
<dbReference type="Pfam" id="PF05593">
    <property type="entry name" value="RHS_repeat"/>
    <property type="match status" value="2"/>
</dbReference>
<dbReference type="EMBL" id="RXFT01000017">
    <property type="protein sequence ID" value="RUR70983.1"/>
    <property type="molecule type" value="Genomic_DNA"/>
</dbReference>
<dbReference type="Pfam" id="PF25023">
    <property type="entry name" value="TEN_YD-shell"/>
    <property type="match status" value="2"/>
</dbReference>
<evidence type="ECO:0000259" key="5">
    <source>
        <dbReference type="Pfam" id="PF25023"/>
    </source>
</evidence>
<dbReference type="Gene3D" id="2.180.10.10">
    <property type="entry name" value="RHS repeat-associated core"/>
    <property type="match status" value="3"/>
</dbReference>
<evidence type="ECO:0000313" key="7">
    <source>
        <dbReference type="Proteomes" id="UP000281118"/>
    </source>
</evidence>
<feature type="region of interest" description="Disordered" evidence="2">
    <location>
        <begin position="1091"/>
        <end position="1114"/>
    </location>
</feature>
<dbReference type="InterPro" id="IPR006530">
    <property type="entry name" value="YD"/>
</dbReference>
<feature type="domain" description="Teneurin-like YD-shell" evidence="5">
    <location>
        <begin position="581"/>
        <end position="703"/>
    </location>
</feature>
<dbReference type="InterPro" id="IPR031325">
    <property type="entry name" value="RHS_repeat"/>
</dbReference>
<dbReference type="Pfam" id="PF20148">
    <property type="entry name" value="DUF6531"/>
    <property type="match status" value="1"/>
</dbReference>
<dbReference type="PANTHER" id="PTHR32305">
    <property type="match status" value="1"/>
</dbReference>
<feature type="signal peptide" evidence="3">
    <location>
        <begin position="1"/>
        <end position="38"/>
    </location>
</feature>
<sequence>MLEVAGGGMKSVFRHLHSCRRILLALVFILGGSSPAIAQYACTSPDQNPSSPLAIGYCAPIQIAELRYHVMPTSRDDPRESYDPKFETPQEAILYWAAQWGHDVISMSQGSAGDPVSAWGVELVRNNIAWNLKVRNSDGSVSDALHSISSFKTASCPKGYGFPTEAGWVPSKGAFGNATLENACFTQTLPATKASNKMCQAGAATPFPILPASGEKYRSESDFVDSGPAPLNFSRVYRSEWGMDPSRSIGVLDKAWTHGHALALMATPPTNPTAVSVIDAEGTVRAFLKDPGTATWSALESADTLAQNGNGSWTYRRADDDATLNFASNGKLSSLVSRNGWSTTYTYNATGQLSTIANGFGRSLSLAYGSGGQLSSITMPDQRVIAYAYDAAGRLSVVTYPDGKTRGFLYENAAFPHALTGLLDESGARFATFTYDSQGRAIDSALAGAVDRYQVSYPSNYSATVTDPLGTVRTYGYETRGGELTVGQSSLPSETGGKDAASRRLGTAGLLESETDFKGIKTSFTWDTIRRLPLSVERASGKPEALITTTEWHSTFRLPVRVTGGGLSTTYAYDSIGNLLSRTVTDNLASRNSSWSWTYNAQQLVSTATEPNGAVTQFTYDARGNVLTSTNGVGHITSFTYDTANRIVSRTEPNGLVTTYTYDLRDRLLTQTVGGQTTALTYKPFGSVETVALPTGLVLTYTYDAAHRLTGWSSNRGESGTYTLDGMGNRTAEQIKDSTGNVAWSVARTINNINRPSGRTEGPNQTSSFGYDANGELTTATDGMNQSTRYTLDNLRRLQSVTDAANASATLWYNRFGLLANLTDFNGVSTTRVRDGRGNVTKESSSDIGEILTVFDDLGLPSKITDALGQATTITRDALGRPTSLVFADGKTITLRYDLSANSKGYLSEIIDRSGTTEYTRDAFGRVTLKKQTLANGSIQQVSYAYNPNGTLASIGYPNGGTLSHSYDATGRLTGLNWNGTPLVSGIAWNPLGQPTAWTWAFTTSSPQLAASRSYDTAGRLTTTEFSSYAYDAAGRITSLMQNLWQPGDTDPTHSTIANANITWSVGYNAVGRITSFNATGNTAGFGYDANGNRSSSTRGLNGQTTDRTYTVGSSSNRLSGFTQTINGASNTSVTYGYNANGDLLTDGLRSYTYDAEGRLAAATTGATDVSPTTRYAHNALGQRVFKTEPLYPPSQGDEADPGFMASLIAFFTKLWSPTTATAEQLGYAYIYDEQGTLIAEVGSGGTNSAGQSQYIYLPTANGPMPIVAFIDGATYAVHSDHLNTPRKLSNADGQAVWQWGYSAFGEDKPTTAKNRFANTDTTSNPGTTGIGEVRFNLRYPGQYADEESGLFYNGFRTYSPAGGFYTQNDPIGLDGGWNRRIYANANPLGNMDPLGLQVPMPPPPMPIPGVPNPVLDGNKDLADRLSRAFEGNQEKREKTYQTYTRYNPLTGQCYTGRTSGYGTPEENVKNRGYGQPLLNAEGFLPGVVDRSSTSYNAIRGREQQVMDLNGGAQSSGGDSRNKINGISPANVAGPLLYIPSANREFGAPVPAGKCTCQ</sequence>
<dbReference type="InterPro" id="IPR022385">
    <property type="entry name" value="Rhs_assc_core"/>
</dbReference>
<evidence type="ECO:0000259" key="4">
    <source>
        <dbReference type="Pfam" id="PF20148"/>
    </source>
</evidence>
<dbReference type="InterPro" id="IPR056823">
    <property type="entry name" value="TEN-like_YD-shell"/>
</dbReference>
<feature type="domain" description="DUF6531" evidence="4">
    <location>
        <begin position="208"/>
        <end position="287"/>
    </location>
</feature>
<evidence type="ECO:0000256" key="1">
    <source>
        <dbReference type="ARBA" id="ARBA00022737"/>
    </source>
</evidence>
<dbReference type="PANTHER" id="PTHR32305:SF15">
    <property type="entry name" value="PROTEIN RHSA-RELATED"/>
    <property type="match status" value="1"/>
</dbReference>
<dbReference type="NCBIfam" id="TIGR01643">
    <property type="entry name" value="YD_repeat_2x"/>
    <property type="match status" value="5"/>
</dbReference>
<feature type="compositionally biased region" description="Polar residues" evidence="2">
    <location>
        <begin position="1092"/>
        <end position="1114"/>
    </location>
</feature>
<protein>
    <submittedName>
        <fullName evidence="6">RHS repeat protein</fullName>
    </submittedName>
</protein>
<evidence type="ECO:0000256" key="2">
    <source>
        <dbReference type="SAM" id="MobiDB-lite"/>
    </source>
</evidence>
<comment type="caution">
    <text evidence="6">The sequence shown here is derived from an EMBL/GenBank/DDBJ whole genome shotgun (WGS) entry which is preliminary data.</text>
</comment>
<dbReference type="OrthoDB" id="8552614at2"/>
<evidence type="ECO:0000313" key="6">
    <source>
        <dbReference type="EMBL" id="RUR70983.1"/>
    </source>
</evidence>
<evidence type="ECO:0000256" key="3">
    <source>
        <dbReference type="SAM" id="SignalP"/>
    </source>
</evidence>
<gene>
    <name evidence="6" type="ORF">EJP67_28410</name>
</gene>